<dbReference type="InterPro" id="IPR004995">
    <property type="entry name" value="Spore_Ger"/>
</dbReference>
<gene>
    <name evidence="3" type="primary">gerAA</name>
    <name evidence="3" type="ordered locus">Curi_c01530</name>
</gene>
<keyword evidence="4" id="KW-1185">Reference proteome</keyword>
<dbReference type="GO" id="GO:0009847">
    <property type="term" value="P:spore germination"/>
    <property type="evidence" value="ECO:0007669"/>
    <property type="project" value="InterPro"/>
</dbReference>
<name>K0ATQ4_GOTA9</name>
<dbReference type="AlphaFoldDB" id="K0ATQ4"/>
<dbReference type="Proteomes" id="UP000006094">
    <property type="component" value="Chromosome"/>
</dbReference>
<evidence type="ECO:0000256" key="2">
    <source>
        <dbReference type="ARBA" id="ARBA00023136"/>
    </source>
</evidence>
<comment type="similarity">
    <text evidence="1">Belongs to the GerABKA family.</text>
</comment>
<dbReference type="RefSeq" id="WP_014966370.1">
    <property type="nucleotide sequence ID" value="NC_018664.1"/>
</dbReference>
<keyword evidence="2" id="KW-0472">Membrane</keyword>
<dbReference type="Pfam" id="PF03323">
    <property type="entry name" value="GerA"/>
    <property type="match status" value="1"/>
</dbReference>
<reference evidence="3 4" key="1">
    <citation type="journal article" date="2012" name="PLoS ONE">
        <title>The purine-utilizing bacterium Clostridium acidurici 9a: a genome-guided metabolic reconsideration.</title>
        <authorList>
            <person name="Hartwich K."/>
            <person name="Poehlein A."/>
            <person name="Daniel R."/>
        </authorList>
    </citation>
    <scope>NUCLEOTIDE SEQUENCE [LARGE SCALE GENOMIC DNA]</scope>
    <source>
        <strain evidence="4">ATCC 7906 / DSM 604 / BCRC 14475 / CIP 104303 / KCTC 5404 / NCIMB 10678 / 9a</strain>
    </source>
</reference>
<dbReference type="KEGG" id="cad:Curi_c01530"/>
<evidence type="ECO:0000256" key="1">
    <source>
        <dbReference type="ARBA" id="ARBA00005278"/>
    </source>
</evidence>
<organism evidence="3 4">
    <name type="scientific">Gottschalkia acidurici (strain ATCC 7906 / DSM 604 / BCRC 14475 / CIP 104303 / KCTC 5404 / NCIMB 10678 / 9a)</name>
    <name type="common">Clostridium acidurici</name>
    <dbReference type="NCBI Taxonomy" id="1128398"/>
    <lineage>
        <taxon>Bacteria</taxon>
        <taxon>Bacillati</taxon>
        <taxon>Bacillota</taxon>
        <taxon>Tissierellia</taxon>
        <taxon>Tissierellales</taxon>
        <taxon>Gottschalkiaceae</taxon>
        <taxon>Gottschalkia</taxon>
    </lineage>
</organism>
<dbReference type="HOGENOM" id="CLU_021639_4_1_9"/>
<dbReference type="GO" id="GO:0016020">
    <property type="term" value="C:membrane"/>
    <property type="evidence" value="ECO:0007669"/>
    <property type="project" value="InterPro"/>
</dbReference>
<dbReference type="OrthoDB" id="9772630at2"/>
<evidence type="ECO:0000313" key="4">
    <source>
        <dbReference type="Proteomes" id="UP000006094"/>
    </source>
</evidence>
<accession>K0ATQ4</accession>
<dbReference type="PIRSF" id="PIRSF005690">
    <property type="entry name" value="GerBA"/>
    <property type="match status" value="1"/>
</dbReference>
<proteinExistence type="inferred from homology"/>
<dbReference type="STRING" id="1128398.Curi_c01530"/>
<dbReference type="EMBL" id="CP003326">
    <property type="protein sequence ID" value="AFS77233.1"/>
    <property type="molecule type" value="Genomic_DNA"/>
</dbReference>
<dbReference type="PATRIC" id="fig|1128398.3.peg.154"/>
<dbReference type="eggNOG" id="COG0697">
    <property type="taxonomic scope" value="Bacteria"/>
</dbReference>
<dbReference type="PANTHER" id="PTHR22550">
    <property type="entry name" value="SPORE GERMINATION PROTEIN"/>
    <property type="match status" value="1"/>
</dbReference>
<evidence type="ECO:0000313" key="3">
    <source>
        <dbReference type="EMBL" id="AFS77233.1"/>
    </source>
</evidence>
<dbReference type="InterPro" id="IPR050768">
    <property type="entry name" value="UPF0353/GerABKA_families"/>
</dbReference>
<dbReference type="PANTHER" id="PTHR22550:SF5">
    <property type="entry name" value="LEUCINE ZIPPER PROTEIN 4"/>
    <property type="match status" value="1"/>
</dbReference>
<sequence length="539" mass="60425">MKFLKNFFRRTKTKKNKQKYDNEKKAVNKEESSDDSYLKEDGSNILINIDDNIKILKELFKDCDDIVFKNFVIGPKLDTKLVMVYIDGLVDKTLIADNVTQALMQQARGRKPEDVKANLYKVIEEGNVSAPEMEDIKTIDDMTNSILGGDTVLIIDGYQKAMVIGSKGWPTRSISEPQSEALVRGPRDGFNETLKTNITLVRRRIRDTKLKVKTMQIGRRSKTDVAVLYISDIADERIVNEVKSRLEQIDIDAVLESSYIEGFIEDDNYTIFPQTENTERPDAIASGLYEGRVAILVDNTPFGLMVPININSLFQSSEDYYERWTVTFILRPIRYLAAMIAVFAPAFYIAVTSYHPGLLPTRLALHIAASRATTPFPAFLETFMMILVVEFLRESGTRISGPIGTTIGVVGGLVMGQSAVEAGLVSPLMVIITALTTVSIFMIPNYNFSGSIRLLCFTMIFLASILGFYGMMLGAIATGIHLSKLVSFGTPYLSPFGILGKYLDDLQDSFIRIPLNKMRKRARFGHITDQTRLPDDKSK</sequence>
<protein>
    <submittedName>
        <fullName evidence="3">Spore germination protein A1</fullName>
    </submittedName>
</protein>